<evidence type="ECO:0000313" key="4">
    <source>
        <dbReference type="Proteomes" id="UP000220629"/>
    </source>
</evidence>
<dbReference type="RefSeq" id="WP_098151884.1">
    <property type="nucleotide sequence ID" value="NZ_CP065596.1"/>
</dbReference>
<dbReference type="PANTHER" id="PTHR48081">
    <property type="entry name" value="AB HYDROLASE SUPERFAMILY PROTEIN C4A8.06C"/>
    <property type="match status" value="1"/>
</dbReference>
<proteinExistence type="predicted"/>
<feature type="domain" description="BD-FAE-like" evidence="2">
    <location>
        <begin position="75"/>
        <end position="262"/>
    </location>
</feature>
<accession>A0A2A7SEZ3</accession>
<name>A0A2A7SEZ3_BURGA</name>
<dbReference type="Pfam" id="PF20434">
    <property type="entry name" value="BD-FAE"/>
    <property type="match status" value="1"/>
</dbReference>
<evidence type="ECO:0000259" key="2">
    <source>
        <dbReference type="Pfam" id="PF20434"/>
    </source>
</evidence>
<organism evidence="3 4">
    <name type="scientific">Burkholderia gladioli</name>
    <name type="common">Pseudomonas marginata</name>
    <name type="synonym">Phytomonas marginata</name>
    <dbReference type="NCBI Taxonomy" id="28095"/>
    <lineage>
        <taxon>Bacteria</taxon>
        <taxon>Pseudomonadati</taxon>
        <taxon>Pseudomonadota</taxon>
        <taxon>Betaproteobacteria</taxon>
        <taxon>Burkholderiales</taxon>
        <taxon>Burkholderiaceae</taxon>
        <taxon>Burkholderia</taxon>
    </lineage>
</organism>
<dbReference type="Gene3D" id="3.40.50.1820">
    <property type="entry name" value="alpha/beta hydrolase"/>
    <property type="match status" value="1"/>
</dbReference>
<reference evidence="4" key="1">
    <citation type="submission" date="2017-09" db="EMBL/GenBank/DDBJ databases">
        <title>FDA dAtabase for Regulatory Grade micrObial Sequences (FDA-ARGOS): Supporting development and validation of Infectious Disease Dx tests.</title>
        <authorList>
            <person name="Minogue T."/>
            <person name="Wolcott M."/>
            <person name="Wasieloski L."/>
            <person name="Aguilar W."/>
            <person name="Moore D."/>
            <person name="Tallon L."/>
            <person name="Sadzewicz L."/>
            <person name="Ott S."/>
            <person name="Zhao X."/>
            <person name="Nagaraj S."/>
            <person name="Vavikolanu K."/>
            <person name="Aluvathingal J."/>
            <person name="Nadendla S."/>
            <person name="Sichtig H."/>
        </authorList>
    </citation>
    <scope>NUCLEOTIDE SEQUENCE [LARGE SCALE GENOMIC DNA]</scope>
    <source>
        <strain evidence="4">FDAARGOS_390</strain>
    </source>
</reference>
<protein>
    <submittedName>
        <fullName evidence="3">Alpha/beta hydrolase</fullName>
    </submittedName>
</protein>
<dbReference type="InterPro" id="IPR029058">
    <property type="entry name" value="AB_hydrolase_fold"/>
</dbReference>
<sequence length="317" mass="33014">MVASGRDRRGSTRLAAMRVAACLLGWTVLLPGGVATACAQPIALAAYLAVRGPAADLVFHYGSAPSQVVELFRPAGRGPFPVAILIHGGCWQSRYGGLPQFRAIGARLAARGIAAWNVEYRRLDEPGGGYPGTYQDVGTAIDWLASRAAALRLDTRRVVAVGHSAGAQLALWAAARARLPPASVLSVAHALAIPDVVSLGGLPDLEHDAQAIRQACGVDVAALTGLPDDNRPDVFLDTSAASMLPNGTSVIAITGELDAVAPPELAARYVDRVRAAGDPARAVVVPDAGHLDEAVLDSPVWPILEATIREVLHLPAR</sequence>
<dbReference type="PANTHER" id="PTHR48081:SF33">
    <property type="entry name" value="KYNURENINE FORMAMIDASE"/>
    <property type="match status" value="1"/>
</dbReference>
<dbReference type="SUPFAM" id="SSF53474">
    <property type="entry name" value="alpha/beta-Hydrolases"/>
    <property type="match status" value="1"/>
</dbReference>
<comment type="caution">
    <text evidence="3">The sequence shown here is derived from an EMBL/GenBank/DDBJ whole genome shotgun (WGS) entry which is preliminary data.</text>
</comment>
<dbReference type="InterPro" id="IPR049492">
    <property type="entry name" value="BD-FAE-like_dom"/>
</dbReference>
<dbReference type="Proteomes" id="UP000220629">
    <property type="component" value="Unassembled WGS sequence"/>
</dbReference>
<evidence type="ECO:0000256" key="1">
    <source>
        <dbReference type="ARBA" id="ARBA00022801"/>
    </source>
</evidence>
<dbReference type="AlphaFoldDB" id="A0A2A7SEZ3"/>
<dbReference type="InterPro" id="IPR050300">
    <property type="entry name" value="GDXG_lipolytic_enzyme"/>
</dbReference>
<dbReference type="EMBL" id="PDDY01000001">
    <property type="protein sequence ID" value="PEH42092.1"/>
    <property type="molecule type" value="Genomic_DNA"/>
</dbReference>
<gene>
    <name evidence="3" type="ORF">CRM94_08035</name>
</gene>
<dbReference type="GO" id="GO:0016787">
    <property type="term" value="F:hydrolase activity"/>
    <property type="evidence" value="ECO:0007669"/>
    <property type="project" value="UniProtKB-KW"/>
</dbReference>
<evidence type="ECO:0000313" key="3">
    <source>
        <dbReference type="EMBL" id="PEH42092.1"/>
    </source>
</evidence>
<keyword evidence="1 3" id="KW-0378">Hydrolase</keyword>